<dbReference type="Gene3D" id="1.25.40.10">
    <property type="entry name" value="Tetratricopeptide repeat domain"/>
    <property type="match status" value="1"/>
</dbReference>
<dbReference type="GO" id="GO:0003677">
    <property type="term" value="F:DNA binding"/>
    <property type="evidence" value="ECO:0007669"/>
    <property type="project" value="InterPro"/>
</dbReference>
<dbReference type="EMBL" id="BJUY01000023">
    <property type="protein sequence ID" value="GEK91947.1"/>
    <property type="molecule type" value="Genomic_DNA"/>
</dbReference>
<dbReference type="SMART" id="SM00530">
    <property type="entry name" value="HTH_XRE"/>
    <property type="match status" value="1"/>
</dbReference>
<dbReference type="RefSeq" id="WP_146924756.1">
    <property type="nucleotide sequence ID" value="NZ_BJUY01000023.1"/>
</dbReference>
<feature type="domain" description="HTH cro/C1-type" evidence="1">
    <location>
        <begin position="12"/>
        <end position="65"/>
    </location>
</feature>
<dbReference type="AlphaFoldDB" id="A0A511B2A8"/>
<dbReference type="SUPFAM" id="SSF48452">
    <property type="entry name" value="TPR-like"/>
    <property type="match status" value="1"/>
</dbReference>
<name>A0A511B2A8_9LACT</name>
<protein>
    <recommendedName>
        <fullName evidence="1">HTH cro/C1-type domain-containing protein</fullName>
    </recommendedName>
</protein>
<keyword evidence="3" id="KW-1185">Reference proteome</keyword>
<evidence type="ECO:0000259" key="1">
    <source>
        <dbReference type="PROSITE" id="PS50943"/>
    </source>
</evidence>
<dbReference type="InterPro" id="IPR010057">
    <property type="entry name" value="Transcription_activator_Rgg_C"/>
</dbReference>
<gene>
    <name evidence="2" type="ORF">AKA01nite_15690</name>
</gene>
<dbReference type="CDD" id="cd00093">
    <property type="entry name" value="HTH_XRE"/>
    <property type="match status" value="1"/>
</dbReference>
<proteinExistence type="predicted"/>
<dbReference type="SUPFAM" id="SSF47413">
    <property type="entry name" value="lambda repressor-like DNA-binding domains"/>
    <property type="match status" value="1"/>
</dbReference>
<sequence length="303" mass="35505">MDHLYYHLGQTLKTIRMNKGYTQEEISDGKMSRSNYTKVENDEINPNIVKFFAILDHMDMSEAEFYYILNGYELIDKDYVIYKFKMMGHDPSLSYIEELITLAEELLDKREDHYVRDVLNIAQGYWALLNDHDIDKAYMHAKKVWDRLKDLDKFYIAEYHLLNKILYFFEVETAISMTNKALEDLKNYRTFQEADKLRLSFLSNIACILIDNNQHKSALVYVEHLIKKSKKEQDILALGAALVRKGMCLEAEGSLSESEVSFNKAIEIFTLLDHEDYIVKAQENPKAVYNPFGFVDLKKIVID</sequence>
<dbReference type="OrthoDB" id="2360592at2"/>
<dbReference type="InterPro" id="IPR001387">
    <property type="entry name" value="Cro/C1-type_HTH"/>
</dbReference>
<dbReference type="PANTHER" id="PTHR37038">
    <property type="entry name" value="TRANSCRIPTIONAL REGULATOR-RELATED"/>
    <property type="match status" value="1"/>
</dbReference>
<organism evidence="2 3">
    <name type="scientific">Alkalibacterium kapii</name>
    <dbReference type="NCBI Taxonomy" id="426704"/>
    <lineage>
        <taxon>Bacteria</taxon>
        <taxon>Bacillati</taxon>
        <taxon>Bacillota</taxon>
        <taxon>Bacilli</taxon>
        <taxon>Lactobacillales</taxon>
        <taxon>Carnobacteriaceae</taxon>
        <taxon>Alkalibacterium</taxon>
    </lineage>
</organism>
<dbReference type="PANTHER" id="PTHR37038:SF13">
    <property type="entry name" value="HTH CRO_C1-TYPE DOMAIN-CONTAINING PROTEIN"/>
    <property type="match status" value="1"/>
</dbReference>
<dbReference type="Pfam" id="PF01381">
    <property type="entry name" value="HTH_3"/>
    <property type="match status" value="1"/>
</dbReference>
<dbReference type="Pfam" id="PF21259">
    <property type="entry name" value="Rgg_C"/>
    <property type="match status" value="1"/>
</dbReference>
<dbReference type="PROSITE" id="PS50943">
    <property type="entry name" value="HTH_CROC1"/>
    <property type="match status" value="1"/>
</dbReference>
<dbReference type="Gene3D" id="1.10.260.40">
    <property type="entry name" value="lambda repressor-like DNA-binding domains"/>
    <property type="match status" value="1"/>
</dbReference>
<dbReference type="InterPro" id="IPR011990">
    <property type="entry name" value="TPR-like_helical_dom_sf"/>
</dbReference>
<evidence type="ECO:0000313" key="2">
    <source>
        <dbReference type="EMBL" id="GEK91947.1"/>
    </source>
</evidence>
<dbReference type="Proteomes" id="UP000321662">
    <property type="component" value="Unassembled WGS sequence"/>
</dbReference>
<comment type="caution">
    <text evidence="2">The sequence shown here is derived from an EMBL/GenBank/DDBJ whole genome shotgun (WGS) entry which is preliminary data.</text>
</comment>
<reference evidence="2 3" key="1">
    <citation type="submission" date="2019-07" db="EMBL/GenBank/DDBJ databases">
        <title>Whole genome shotgun sequence of Alkalibacterium kapii NBRC 103247.</title>
        <authorList>
            <person name="Hosoyama A."/>
            <person name="Uohara A."/>
            <person name="Ohji S."/>
            <person name="Ichikawa N."/>
        </authorList>
    </citation>
    <scope>NUCLEOTIDE SEQUENCE [LARGE SCALE GENOMIC DNA]</scope>
    <source>
        <strain evidence="2 3">NBRC 103247</strain>
    </source>
</reference>
<evidence type="ECO:0000313" key="3">
    <source>
        <dbReference type="Proteomes" id="UP000321662"/>
    </source>
</evidence>
<dbReference type="InterPro" id="IPR053163">
    <property type="entry name" value="HTH-type_regulator_Rgg"/>
</dbReference>
<accession>A0A511B2A8</accession>
<dbReference type="InterPro" id="IPR010982">
    <property type="entry name" value="Lambda_DNA-bd_dom_sf"/>
</dbReference>